<reference evidence="2 3" key="1">
    <citation type="submission" date="2020-08" db="EMBL/GenBank/DDBJ databases">
        <title>Genomic Encyclopedia of Type Strains, Phase IV (KMG-IV): sequencing the most valuable type-strain genomes for metagenomic binning, comparative biology and taxonomic classification.</title>
        <authorList>
            <person name="Goeker M."/>
        </authorList>
    </citation>
    <scope>NUCLEOTIDE SEQUENCE [LARGE SCALE GENOMIC DNA]</scope>
    <source>
        <strain evidence="2 3">DSM 11590</strain>
    </source>
</reference>
<dbReference type="RefSeq" id="WP_184263450.1">
    <property type="nucleotide sequence ID" value="NZ_JACIIX010000006.1"/>
</dbReference>
<feature type="domain" description="4Fe-4S ferredoxin-type" evidence="1">
    <location>
        <begin position="1"/>
        <end position="29"/>
    </location>
</feature>
<evidence type="ECO:0000313" key="2">
    <source>
        <dbReference type="EMBL" id="MBB6210628.1"/>
    </source>
</evidence>
<comment type="caution">
    <text evidence="2">The sequence shown here is derived from an EMBL/GenBank/DDBJ whole genome shotgun (WGS) entry which is preliminary data.</text>
</comment>
<keyword evidence="3" id="KW-1185">Reference proteome</keyword>
<dbReference type="AlphaFoldDB" id="A0A7W9ZGH7"/>
<feature type="domain" description="4Fe-4S ferredoxin-type" evidence="1">
    <location>
        <begin position="31"/>
        <end position="64"/>
    </location>
</feature>
<dbReference type="PROSITE" id="PS51379">
    <property type="entry name" value="4FE4S_FER_2"/>
    <property type="match status" value="2"/>
</dbReference>
<name>A0A7W9ZGH7_NOVIT</name>
<evidence type="ECO:0000259" key="1">
    <source>
        <dbReference type="PROSITE" id="PS51379"/>
    </source>
</evidence>
<sequence length="81" mass="9090">MALMINDTCIACNACPSVCPNEAITEDDPIFTIHPQRCSECIGETGEPQCMEVCPVDCIEPDPEHRETSEQLQSKYDRLHH</sequence>
<protein>
    <submittedName>
        <fullName evidence="2">Ferredoxin</fullName>
    </submittedName>
</protein>
<dbReference type="Gene3D" id="3.30.70.20">
    <property type="match status" value="1"/>
</dbReference>
<dbReference type="InterPro" id="IPR017896">
    <property type="entry name" value="4Fe4S_Fe-S-bd"/>
</dbReference>
<organism evidence="2 3">
    <name type="scientific">Novispirillum itersonii</name>
    <name type="common">Aquaspirillum itersonii</name>
    <dbReference type="NCBI Taxonomy" id="189"/>
    <lineage>
        <taxon>Bacteria</taxon>
        <taxon>Pseudomonadati</taxon>
        <taxon>Pseudomonadota</taxon>
        <taxon>Alphaproteobacteria</taxon>
        <taxon>Rhodospirillales</taxon>
        <taxon>Novispirillaceae</taxon>
        <taxon>Novispirillum</taxon>
    </lineage>
</organism>
<dbReference type="NCBIfam" id="NF033683">
    <property type="entry name" value="di_4Fe-4S_YfhL"/>
    <property type="match status" value="1"/>
</dbReference>
<dbReference type="SUPFAM" id="SSF54862">
    <property type="entry name" value="4Fe-4S ferredoxins"/>
    <property type="match status" value="1"/>
</dbReference>
<dbReference type="InterPro" id="IPR047927">
    <property type="entry name" value="YfhL-like"/>
</dbReference>
<gene>
    <name evidence="2" type="ORF">FHS48_002044</name>
</gene>
<dbReference type="Proteomes" id="UP000544872">
    <property type="component" value="Unassembled WGS sequence"/>
</dbReference>
<accession>A0A7W9ZGH7</accession>
<evidence type="ECO:0000313" key="3">
    <source>
        <dbReference type="Proteomes" id="UP000544872"/>
    </source>
</evidence>
<proteinExistence type="predicted"/>
<dbReference type="EMBL" id="JACIIX010000006">
    <property type="protein sequence ID" value="MBB6210628.1"/>
    <property type="molecule type" value="Genomic_DNA"/>
</dbReference>